<evidence type="ECO:0000256" key="4">
    <source>
        <dbReference type="ARBA" id="ARBA00012173"/>
    </source>
</evidence>
<feature type="domain" description="Fumarate reductase/succinate dehydrogenase flavoprotein-like C-terminal" evidence="14">
    <location>
        <begin position="439"/>
        <end position="528"/>
    </location>
</feature>
<dbReference type="PRINTS" id="PR00368">
    <property type="entry name" value="FADPNR"/>
</dbReference>
<dbReference type="SUPFAM" id="SSF51905">
    <property type="entry name" value="FAD/NAD(P)-binding domain"/>
    <property type="match status" value="1"/>
</dbReference>
<dbReference type="Pfam" id="PF00890">
    <property type="entry name" value="FAD_binding_2"/>
    <property type="match status" value="1"/>
</dbReference>
<dbReference type="Proteomes" id="UP000184031">
    <property type="component" value="Unassembled WGS sequence"/>
</dbReference>
<dbReference type="PIRSF" id="PIRSF000171">
    <property type="entry name" value="SDHA_APRA_LASPO"/>
    <property type="match status" value="1"/>
</dbReference>
<dbReference type="EMBL" id="FRAT01000006">
    <property type="protein sequence ID" value="SHL01155.1"/>
    <property type="molecule type" value="Genomic_DNA"/>
</dbReference>
<dbReference type="FunFam" id="3.90.700.10:FF:000002">
    <property type="entry name" value="L-aspartate oxidase"/>
    <property type="match status" value="1"/>
</dbReference>
<dbReference type="InterPro" id="IPR003953">
    <property type="entry name" value="FAD-dep_OxRdtase_2_FAD-bd"/>
</dbReference>
<reference evidence="16 17" key="1">
    <citation type="submission" date="2016-11" db="EMBL/GenBank/DDBJ databases">
        <authorList>
            <person name="Varghese N."/>
            <person name="Submissions S."/>
        </authorList>
    </citation>
    <scope>NUCLEOTIDE SEQUENCE [LARGE SCALE GENOMIC DNA]</scope>
    <source>
        <strain evidence="16 17">CGMCC 1.12174</strain>
        <strain evidence="15 18">DSM 26351</strain>
    </source>
</reference>
<dbReference type="GO" id="GO:0008734">
    <property type="term" value="F:L-aspartate oxidase activity"/>
    <property type="evidence" value="ECO:0007669"/>
    <property type="project" value="UniProtKB-UniRule"/>
</dbReference>
<dbReference type="GO" id="GO:0005737">
    <property type="term" value="C:cytoplasm"/>
    <property type="evidence" value="ECO:0007669"/>
    <property type="project" value="UniProtKB-SubCell"/>
</dbReference>
<dbReference type="SUPFAM" id="SSF56425">
    <property type="entry name" value="Succinate dehydrogenase/fumarate reductase flavoprotein, catalytic domain"/>
    <property type="match status" value="1"/>
</dbReference>
<evidence type="ECO:0000313" key="15">
    <source>
        <dbReference type="EMBL" id="SFB97703.1"/>
    </source>
</evidence>
<keyword evidence="7 12" id="KW-0274">FAD</keyword>
<evidence type="ECO:0000256" key="9">
    <source>
        <dbReference type="ARBA" id="ARBA00048305"/>
    </source>
</evidence>
<dbReference type="InterPro" id="IPR036188">
    <property type="entry name" value="FAD/NAD-bd_sf"/>
</dbReference>
<keyword evidence="6 12" id="KW-0662">Pyridine nucleotide biosynthesis</keyword>
<evidence type="ECO:0000313" key="18">
    <source>
        <dbReference type="Proteomes" id="UP000198940"/>
    </source>
</evidence>
<comment type="function">
    <text evidence="12">Catalyzes the oxidation of L-aspartate to iminoaspartate.</text>
</comment>
<dbReference type="EMBL" id="FOKU01000004">
    <property type="protein sequence ID" value="SFB97703.1"/>
    <property type="molecule type" value="Genomic_DNA"/>
</dbReference>
<evidence type="ECO:0000256" key="2">
    <source>
        <dbReference type="ARBA" id="ARBA00004950"/>
    </source>
</evidence>
<dbReference type="RefSeq" id="WP_072880177.1">
    <property type="nucleotide sequence ID" value="NZ_FOKU01000004.1"/>
</dbReference>
<sequence length="531" mass="59456">MVSLDYLVIGSGIAGLSFALKMAHKCPDRTVFIVSKADEDESNTKYAQGGVASVSDLGEDSYQKHISDTLIAGDGLCDAAIVEMVVKEGPERVRELMSWGVRFDTGKNGRLALGREGGHSVHRILHHKDNTGYEIEQVLLNQVRQRPNIRIFQHHFAIDLITEHQLHGANPVPTTCYGAYVLDQKSGIVETFRAEYTVLATGGVGMVYGHTTNPIIATGDGIAMAYRAGAQIQDMEFVQFHPTVLYDGKAGRSFLISEAVRGFGAYLRNKKGHRFMPDYDTRAELAPRDIVSRCIDQELKKFGDPCVFLDCTHLDIKAFKAHFPNIYDECRTRHITIETDWIPIVPAAHYLCGGIVVDPNGRTTINNLFACGECSRTGLHGANRLASNSLLEALVYAHNIFEYLEHQERFPETLTIPQWDDTGTRFAKENILIKHNTAHLQALMQDYVGIVRSTDRLHKAIKHLDVIYSEIEVLYRTMKVDVGICELRNMINVAHLIIGQCLKRKENIGGFYNIDLEPIKNNQYLKNTDGL</sequence>
<comment type="caution">
    <text evidence="16">The sequence shown here is derived from an EMBL/GenBank/DDBJ whole genome shotgun (WGS) entry which is preliminary data.</text>
</comment>
<evidence type="ECO:0000256" key="10">
    <source>
        <dbReference type="NCBIfam" id="TIGR00551"/>
    </source>
</evidence>
<keyword evidence="5 12" id="KW-0285">Flavoprotein</keyword>
<dbReference type="InterPro" id="IPR027477">
    <property type="entry name" value="Succ_DH/fumarate_Rdtase_cat_sf"/>
</dbReference>
<dbReference type="EC" id="1.4.3.16" evidence="4 10"/>
<dbReference type="Proteomes" id="UP000198940">
    <property type="component" value="Unassembled WGS sequence"/>
</dbReference>
<evidence type="ECO:0000256" key="11">
    <source>
        <dbReference type="PIRSR" id="PIRSR000171-1"/>
    </source>
</evidence>
<name>A0A1M6X5S9_9FLAO</name>
<comment type="subcellular location">
    <subcellularLocation>
        <location evidence="12">Cytoplasm</location>
    </subcellularLocation>
</comment>
<evidence type="ECO:0000259" key="14">
    <source>
        <dbReference type="Pfam" id="PF02910"/>
    </source>
</evidence>
<evidence type="ECO:0000256" key="8">
    <source>
        <dbReference type="ARBA" id="ARBA00023002"/>
    </source>
</evidence>
<dbReference type="InterPro" id="IPR005288">
    <property type="entry name" value="NadB"/>
</dbReference>
<proteinExistence type="inferred from homology"/>
<evidence type="ECO:0000256" key="3">
    <source>
        <dbReference type="ARBA" id="ARBA00008562"/>
    </source>
</evidence>
<dbReference type="UniPathway" id="UPA00253">
    <property type="reaction ID" value="UER00326"/>
</dbReference>
<dbReference type="NCBIfam" id="TIGR00551">
    <property type="entry name" value="nadB"/>
    <property type="match status" value="1"/>
</dbReference>
<evidence type="ECO:0000256" key="6">
    <source>
        <dbReference type="ARBA" id="ARBA00022642"/>
    </source>
</evidence>
<evidence type="ECO:0000313" key="17">
    <source>
        <dbReference type="Proteomes" id="UP000184031"/>
    </source>
</evidence>
<dbReference type="STRING" id="1055723.SAMN05216293_2446"/>
<comment type="similarity">
    <text evidence="3 12">Belongs to the FAD-dependent oxidoreductase 2 family. NadB subfamily.</text>
</comment>
<dbReference type="OrthoDB" id="9806724at2"/>
<evidence type="ECO:0000256" key="7">
    <source>
        <dbReference type="ARBA" id="ARBA00022827"/>
    </source>
</evidence>
<dbReference type="Gene3D" id="3.90.700.10">
    <property type="entry name" value="Succinate dehydrogenase/fumarate reductase flavoprotein, catalytic domain"/>
    <property type="match status" value="1"/>
</dbReference>
<comment type="catalytic activity">
    <reaction evidence="9">
        <text>L-aspartate + O2 = iminosuccinate + H2O2</text>
        <dbReference type="Rhea" id="RHEA:25876"/>
        <dbReference type="ChEBI" id="CHEBI:15379"/>
        <dbReference type="ChEBI" id="CHEBI:16240"/>
        <dbReference type="ChEBI" id="CHEBI:29991"/>
        <dbReference type="ChEBI" id="CHEBI:77875"/>
        <dbReference type="EC" id="1.4.3.16"/>
    </reaction>
    <physiologicalReaction direction="left-to-right" evidence="9">
        <dbReference type="Rhea" id="RHEA:25877"/>
    </physiologicalReaction>
</comment>
<evidence type="ECO:0000259" key="13">
    <source>
        <dbReference type="Pfam" id="PF00890"/>
    </source>
</evidence>
<dbReference type="Gene3D" id="1.20.58.100">
    <property type="entry name" value="Fumarate reductase/succinate dehydrogenase flavoprotein-like, C-terminal domain"/>
    <property type="match status" value="1"/>
</dbReference>
<dbReference type="PANTHER" id="PTHR42716">
    <property type="entry name" value="L-ASPARTATE OXIDASE"/>
    <property type="match status" value="1"/>
</dbReference>
<organism evidence="16 17">
    <name type="scientific">Flagellimonas taeanensis</name>
    <dbReference type="NCBI Taxonomy" id="1005926"/>
    <lineage>
        <taxon>Bacteria</taxon>
        <taxon>Pseudomonadati</taxon>
        <taxon>Bacteroidota</taxon>
        <taxon>Flavobacteriia</taxon>
        <taxon>Flavobacteriales</taxon>
        <taxon>Flavobacteriaceae</taxon>
        <taxon>Flagellimonas</taxon>
    </lineage>
</organism>
<gene>
    <name evidence="15" type="ORF">SAMN04487891_104154</name>
    <name evidence="16" type="ORF">SAMN05216293_2446</name>
</gene>
<keyword evidence="18" id="KW-1185">Reference proteome</keyword>
<keyword evidence="8 12" id="KW-0560">Oxidoreductase</keyword>
<dbReference type="PANTHER" id="PTHR42716:SF2">
    <property type="entry name" value="L-ASPARTATE OXIDASE, CHLOROPLASTIC"/>
    <property type="match status" value="1"/>
</dbReference>
<evidence type="ECO:0000256" key="5">
    <source>
        <dbReference type="ARBA" id="ARBA00022630"/>
    </source>
</evidence>
<protein>
    <recommendedName>
        <fullName evidence="4 10">L-aspartate oxidase</fullName>
        <ecNumber evidence="4 10">1.4.3.16</ecNumber>
    </recommendedName>
</protein>
<dbReference type="SUPFAM" id="SSF46977">
    <property type="entry name" value="Succinate dehydrogenase/fumarate reductase flavoprotein C-terminal domain"/>
    <property type="match status" value="1"/>
</dbReference>
<dbReference type="Pfam" id="PF02910">
    <property type="entry name" value="Succ_DH_flav_C"/>
    <property type="match status" value="1"/>
</dbReference>
<dbReference type="AlphaFoldDB" id="A0A1M6X5S9"/>
<evidence type="ECO:0000313" key="16">
    <source>
        <dbReference type="EMBL" id="SHL01155.1"/>
    </source>
</evidence>
<dbReference type="InterPro" id="IPR015939">
    <property type="entry name" value="Fum_Rdtase/Succ_DH_flav-like_C"/>
</dbReference>
<dbReference type="Gene3D" id="3.50.50.60">
    <property type="entry name" value="FAD/NAD(P)-binding domain"/>
    <property type="match status" value="1"/>
</dbReference>
<dbReference type="GO" id="GO:0009435">
    <property type="term" value="P:NAD+ biosynthetic process"/>
    <property type="evidence" value="ECO:0007669"/>
    <property type="project" value="UniProtKB-UniPathway"/>
</dbReference>
<comment type="pathway">
    <text evidence="2 12">Cofactor biosynthesis; NAD(+) biosynthesis; iminoaspartate from L-aspartate (oxidase route): step 1/1.</text>
</comment>
<comment type="cofactor">
    <cofactor evidence="1 12">
        <name>FAD</name>
        <dbReference type="ChEBI" id="CHEBI:57692"/>
    </cofactor>
</comment>
<accession>A0A1M6X5S9</accession>
<evidence type="ECO:0000256" key="1">
    <source>
        <dbReference type="ARBA" id="ARBA00001974"/>
    </source>
</evidence>
<evidence type="ECO:0000256" key="12">
    <source>
        <dbReference type="RuleBase" id="RU362049"/>
    </source>
</evidence>
<feature type="domain" description="FAD-dependent oxidoreductase 2 FAD-binding" evidence="13">
    <location>
        <begin position="5"/>
        <end position="390"/>
    </location>
</feature>
<dbReference type="InterPro" id="IPR037099">
    <property type="entry name" value="Fum_R/Succ_DH_flav-like_C_sf"/>
</dbReference>
<feature type="active site" description="Proton acceptor" evidence="11">
    <location>
        <position position="288"/>
    </location>
</feature>